<dbReference type="Gene3D" id="3.90.550.10">
    <property type="entry name" value="Spore Coat Polysaccharide Biosynthesis Protein SpsA, Chain A"/>
    <property type="match status" value="1"/>
</dbReference>
<reference evidence="5 6" key="2">
    <citation type="submission" date="2020-06" db="EMBL/GenBank/DDBJ databases">
        <title>Ramlibacter rhizophilus sp. nov., isolated from rhizosphere soil of national flower Mugunghwa from South Korea.</title>
        <authorList>
            <person name="Zheng-Fei Y."/>
            <person name="Huan T."/>
        </authorList>
    </citation>
    <scope>NUCLEOTIDE SEQUENCE [LARGE SCALE GENOMIC DNA]</scope>
    <source>
        <strain evidence="5 6">B156</strain>
    </source>
</reference>
<evidence type="ECO:0000313" key="6">
    <source>
        <dbReference type="Proteomes" id="UP000552954"/>
    </source>
</evidence>
<reference evidence="5 6" key="1">
    <citation type="submission" date="2020-05" db="EMBL/GenBank/DDBJ databases">
        <authorList>
            <person name="Khan S.A."/>
            <person name="Jeon C.O."/>
            <person name="Chun B.H."/>
        </authorList>
    </citation>
    <scope>NUCLEOTIDE SEQUENCE [LARGE SCALE GENOMIC DNA]</scope>
    <source>
        <strain evidence="5 6">B156</strain>
    </source>
</reference>
<feature type="domain" description="Glycosyltransferase 2-like" evidence="4">
    <location>
        <begin position="2"/>
        <end position="125"/>
    </location>
</feature>
<accession>A0A849KHF9</accession>
<protein>
    <submittedName>
        <fullName evidence="5">Glycosyltransferase family 2 protein</fullName>
    </submittedName>
</protein>
<dbReference type="PANTHER" id="PTHR43179">
    <property type="entry name" value="RHAMNOSYLTRANSFERASE WBBL"/>
    <property type="match status" value="1"/>
</dbReference>
<name>A0A849KHF9_9BURK</name>
<proteinExistence type="inferred from homology"/>
<comment type="similarity">
    <text evidence="1">Belongs to the glycosyltransferase 2 family.</text>
</comment>
<comment type="caution">
    <text evidence="5">The sequence shown here is derived from an EMBL/GenBank/DDBJ whole genome shotgun (WGS) entry which is preliminary data.</text>
</comment>
<evidence type="ECO:0000256" key="2">
    <source>
        <dbReference type="ARBA" id="ARBA00022676"/>
    </source>
</evidence>
<gene>
    <name evidence="5" type="ORF">HK415_19495</name>
</gene>
<keyword evidence="2" id="KW-0328">Glycosyltransferase</keyword>
<dbReference type="SUPFAM" id="SSF53448">
    <property type="entry name" value="Nucleotide-diphospho-sugar transferases"/>
    <property type="match status" value="1"/>
</dbReference>
<dbReference type="Proteomes" id="UP000552954">
    <property type="component" value="Unassembled WGS sequence"/>
</dbReference>
<dbReference type="InterPro" id="IPR029044">
    <property type="entry name" value="Nucleotide-diphossugar_trans"/>
</dbReference>
<keyword evidence="6" id="KW-1185">Reference proteome</keyword>
<keyword evidence="3 5" id="KW-0808">Transferase</keyword>
<organism evidence="5 6">
    <name type="scientific">Ramlibacter montanisoli</name>
    <dbReference type="NCBI Taxonomy" id="2732512"/>
    <lineage>
        <taxon>Bacteria</taxon>
        <taxon>Pseudomonadati</taxon>
        <taxon>Pseudomonadota</taxon>
        <taxon>Betaproteobacteria</taxon>
        <taxon>Burkholderiales</taxon>
        <taxon>Comamonadaceae</taxon>
        <taxon>Ramlibacter</taxon>
    </lineage>
</organism>
<evidence type="ECO:0000313" key="5">
    <source>
        <dbReference type="EMBL" id="NNU44876.1"/>
    </source>
</evidence>
<dbReference type="GO" id="GO:0016757">
    <property type="term" value="F:glycosyltransferase activity"/>
    <property type="evidence" value="ECO:0007669"/>
    <property type="project" value="UniProtKB-KW"/>
</dbReference>
<dbReference type="RefSeq" id="WP_171562139.1">
    <property type="nucleotide sequence ID" value="NZ_JABFCS010000001.1"/>
</dbReference>
<dbReference type="EMBL" id="JABFCS010000001">
    <property type="protein sequence ID" value="NNU44876.1"/>
    <property type="molecule type" value="Genomic_DNA"/>
</dbReference>
<evidence type="ECO:0000256" key="3">
    <source>
        <dbReference type="ARBA" id="ARBA00022679"/>
    </source>
</evidence>
<sequence>MSAVVVNWNGWRDTALCLTSLLAQEDADLRIVVCDNASGDDSVVQLRTWIADRPGAEQERLHLLPLERNRGYAGGLNAGIRWAQAHWPAALFWLLNNDLHAEPAALRELVAARARVPSAGLCGSVLLEWNEPSRVQAVGGRYRKWLGVGWHEKTPVEAPDDVCLTMDYPVGASLLVGRDYLERVGPMEESYFLYGEEVDWVERGRRLGYVPVVALRSRLRHKEGASPAPWEACAASPCCRSAMAW</sequence>
<dbReference type="Pfam" id="PF00535">
    <property type="entry name" value="Glycos_transf_2"/>
    <property type="match status" value="1"/>
</dbReference>
<dbReference type="PANTHER" id="PTHR43179:SF12">
    <property type="entry name" value="GALACTOFURANOSYLTRANSFERASE GLFT2"/>
    <property type="match status" value="1"/>
</dbReference>
<dbReference type="InterPro" id="IPR001173">
    <property type="entry name" value="Glyco_trans_2-like"/>
</dbReference>
<evidence type="ECO:0000256" key="1">
    <source>
        <dbReference type="ARBA" id="ARBA00006739"/>
    </source>
</evidence>
<dbReference type="AlphaFoldDB" id="A0A849KHF9"/>
<evidence type="ECO:0000259" key="4">
    <source>
        <dbReference type="Pfam" id="PF00535"/>
    </source>
</evidence>